<sequence length="305" mass="33075">MHLLIPHAAPGSDAGRHALSQLQLPHLETLLARWAETDRDSGDETTLSPPHERALARALGWPAVDGLLPWAAREMGKPPEAAGGWGWITPAHWAVGSDSVTLLPPAAMQLDEAGSRAAFDAMLPLFESEGVQLVWQGADRWAARHDSLAALPTASLDRVTHRGIDLWLPRAAGQGPARLWRRLQNEMQMLLHHHPLNEAREAQGLLPVNSFWLSATGAWQAADEAAAPQLDQRLTAPALAEDWGAWLQAWQALDAGPIAALAAQPGARLTLCGEASAVTYTYAKPTLWQRLRPARRALAPLLENL</sequence>
<evidence type="ECO:0000313" key="2">
    <source>
        <dbReference type="Proteomes" id="UP001056201"/>
    </source>
</evidence>
<organism evidence="1 2">
    <name type="scientific">Aquincola tertiaricarbonis</name>
    <dbReference type="NCBI Taxonomy" id="391953"/>
    <lineage>
        <taxon>Bacteria</taxon>
        <taxon>Pseudomonadati</taxon>
        <taxon>Pseudomonadota</taxon>
        <taxon>Betaproteobacteria</taxon>
        <taxon>Burkholderiales</taxon>
        <taxon>Sphaerotilaceae</taxon>
        <taxon>Aquincola</taxon>
    </lineage>
</organism>
<name>A0ABY4SF81_AQUTE</name>
<accession>A0ABY4SF81</accession>
<dbReference type="Proteomes" id="UP001056201">
    <property type="component" value="Chromosome 2"/>
</dbReference>
<dbReference type="RefSeq" id="WP_250198990.1">
    <property type="nucleotide sequence ID" value="NZ_CP097636.1"/>
</dbReference>
<protein>
    <recommendedName>
        <fullName evidence="3">Phosphoglycerate mutase</fullName>
    </recommendedName>
</protein>
<keyword evidence="2" id="KW-1185">Reference proteome</keyword>
<evidence type="ECO:0008006" key="3">
    <source>
        <dbReference type="Google" id="ProtNLM"/>
    </source>
</evidence>
<reference evidence="1" key="1">
    <citation type="submission" date="2022-05" db="EMBL/GenBank/DDBJ databases">
        <title>An RpoN-dependent PEP-CTERM gene is involved in floc formation of an Aquincola tertiaricarbonis strain.</title>
        <authorList>
            <person name="Qiu D."/>
            <person name="Xia M."/>
        </authorList>
    </citation>
    <scope>NUCLEOTIDE SEQUENCE</scope>
    <source>
        <strain evidence="1">RN12</strain>
    </source>
</reference>
<evidence type="ECO:0000313" key="1">
    <source>
        <dbReference type="EMBL" id="URI10787.1"/>
    </source>
</evidence>
<dbReference type="EMBL" id="CP097636">
    <property type="protein sequence ID" value="URI10787.1"/>
    <property type="molecule type" value="Genomic_DNA"/>
</dbReference>
<proteinExistence type="predicted"/>
<gene>
    <name evidence="1" type="ORF">MW290_17540</name>
</gene>